<reference evidence="2 3" key="1">
    <citation type="submission" date="2024-04" db="EMBL/GenBank/DDBJ databases">
        <title>Tritrichomonas musculus Genome.</title>
        <authorList>
            <person name="Alves-Ferreira E."/>
            <person name="Grigg M."/>
            <person name="Lorenzi H."/>
            <person name="Galac M."/>
        </authorList>
    </citation>
    <scope>NUCLEOTIDE SEQUENCE [LARGE SCALE GENOMIC DNA]</scope>
    <source>
        <strain evidence="2 3">EAF2021</strain>
    </source>
</reference>
<dbReference type="InterPro" id="IPR004843">
    <property type="entry name" value="Calcineurin-like_PHP"/>
</dbReference>
<evidence type="ECO:0000259" key="1">
    <source>
        <dbReference type="Pfam" id="PF00149"/>
    </source>
</evidence>
<dbReference type="EMBL" id="JAPFFF010000029">
    <property type="protein sequence ID" value="KAK8846319.1"/>
    <property type="molecule type" value="Genomic_DNA"/>
</dbReference>
<dbReference type="PANTHER" id="PTHR12905">
    <property type="entry name" value="METALLOPHOSPHOESTERASE"/>
    <property type="match status" value="1"/>
</dbReference>
<accession>A0ABR2HFV8</accession>
<keyword evidence="3" id="KW-1185">Reference proteome</keyword>
<dbReference type="CDD" id="cd07379">
    <property type="entry name" value="MPP_239FB"/>
    <property type="match status" value="1"/>
</dbReference>
<evidence type="ECO:0000313" key="2">
    <source>
        <dbReference type="EMBL" id="KAK8846319.1"/>
    </source>
</evidence>
<gene>
    <name evidence="2" type="ORF">M9Y10_020328</name>
</gene>
<organism evidence="2 3">
    <name type="scientific">Tritrichomonas musculus</name>
    <dbReference type="NCBI Taxonomy" id="1915356"/>
    <lineage>
        <taxon>Eukaryota</taxon>
        <taxon>Metamonada</taxon>
        <taxon>Parabasalia</taxon>
        <taxon>Tritrichomonadida</taxon>
        <taxon>Tritrichomonadidae</taxon>
        <taxon>Tritrichomonas</taxon>
    </lineage>
</organism>
<proteinExistence type="predicted"/>
<comment type="caution">
    <text evidence="2">The sequence shown here is derived from an EMBL/GenBank/DDBJ whole genome shotgun (WGS) entry which is preliminary data.</text>
</comment>
<dbReference type="Gene3D" id="3.60.21.10">
    <property type="match status" value="1"/>
</dbReference>
<dbReference type="InterPro" id="IPR029052">
    <property type="entry name" value="Metallo-depent_PP-like"/>
</dbReference>
<name>A0ABR2HFV8_9EUKA</name>
<dbReference type="Proteomes" id="UP001470230">
    <property type="component" value="Unassembled WGS sequence"/>
</dbReference>
<dbReference type="InterPro" id="IPR051693">
    <property type="entry name" value="UPF0046_metallophosphoest"/>
</dbReference>
<sequence>MKYSAHIVEDASKPKQNGTIRLMCISDTHGHHRDIPQSQIFPADFLLVAGDFSIFGNPNDVSSFKEWMLSLPCKYKIIIPGNLDLTFDTANLSNFKDKIIKNCNLNSENCTTPLEDVKKNFLSDSGKSFYYLENSKIEICGLKILGSPYTSEFMDFAFQFQGNEGHEKYKKLIFDEKNDDIDILITHGPPKGICDKTKAGEHWGDEELKSIIEKIQPCLHIFGHIHEAHGHDYIGETLCCNVAVVNENRVVVNPPTYIDLLPK</sequence>
<feature type="domain" description="Calcineurin-like phosphoesterase" evidence="1">
    <location>
        <begin position="20"/>
        <end position="227"/>
    </location>
</feature>
<evidence type="ECO:0000313" key="3">
    <source>
        <dbReference type="Proteomes" id="UP001470230"/>
    </source>
</evidence>
<protein>
    <recommendedName>
        <fullName evidence="1">Calcineurin-like phosphoesterase domain-containing protein</fullName>
    </recommendedName>
</protein>
<dbReference type="PANTHER" id="PTHR12905:SF0">
    <property type="entry name" value="CALCINEURIN-LIKE PHOSPHOESTERASE DOMAIN-CONTAINING PROTEIN"/>
    <property type="match status" value="1"/>
</dbReference>
<dbReference type="SUPFAM" id="SSF56300">
    <property type="entry name" value="Metallo-dependent phosphatases"/>
    <property type="match status" value="1"/>
</dbReference>
<dbReference type="Pfam" id="PF00149">
    <property type="entry name" value="Metallophos"/>
    <property type="match status" value="1"/>
</dbReference>